<feature type="transmembrane region" description="Helical" evidence="1">
    <location>
        <begin position="21"/>
        <end position="40"/>
    </location>
</feature>
<keyword evidence="1" id="KW-1133">Transmembrane helix</keyword>
<feature type="transmembrane region" description="Helical" evidence="1">
    <location>
        <begin position="77"/>
        <end position="100"/>
    </location>
</feature>
<gene>
    <name evidence="2" type="ORF">FPZ11_14890</name>
</gene>
<evidence type="ECO:0000256" key="1">
    <source>
        <dbReference type="SAM" id="Phobius"/>
    </source>
</evidence>
<evidence type="ECO:0000313" key="3">
    <source>
        <dbReference type="Proteomes" id="UP000320216"/>
    </source>
</evidence>
<dbReference type="AlphaFoldDB" id="A0A5B8M5J4"/>
<evidence type="ECO:0008006" key="4">
    <source>
        <dbReference type="Google" id="ProtNLM"/>
    </source>
</evidence>
<dbReference type="KEGG" id="huw:FPZ11_14890"/>
<proteinExistence type="predicted"/>
<dbReference type="EMBL" id="CP042305">
    <property type="protein sequence ID" value="QDZ15887.1"/>
    <property type="molecule type" value="Genomic_DNA"/>
</dbReference>
<evidence type="ECO:0000313" key="2">
    <source>
        <dbReference type="EMBL" id="QDZ15887.1"/>
    </source>
</evidence>
<feature type="transmembrane region" description="Helical" evidence="1">
    <location>
        <begin position="46"/>
        <end position="65"/>
    </location>
</feature>
<protein>
    <recommendedName>
        <fullName evidence="4">DUF4386 family protein</fullName>
    </recommendedName>
</protein>
<accession>A0A5B8M5J4</accession>
<dbReference type="OrthoDB" id="668928at2"/>
<keyword evidence="1" id="KW-0472">Membrane</keyword>
<feature type="transmembrane region" description="Helical" evidence="1">
    <location>
        <begin position="178"/>
        <end position="197"/>
    </location>
</feature>
<reference evidence="2 3" key="1">
    <citation type="submission" date="2019-07" db="EMBL/GenBank/DDBJ databases">
        <title>Full genome sequence of Humibacter sp. WJ7-1.</title>
        <authorList>
            <person name="Im W.-T."/>
        </authorList>
    </citation>
    <scope>NUCLEOTIDE SEQUENCE [LARGE SCALE GENOMIC DNA]</scope>
    <source>
        <strain evidence="2 3">WJ7-1</strain>
    </source>
</reference>
<dbReference type="Proteomes" id="UP000320216">
    <property type="component" value="Chromosome"/>
</dbReference>
<organism evidence="2 3">
    <name type="scientific">Humibacter ginsenosidimutans</name>
    <dbReference type="NCBI Taxonomy" id="2599293"/>
    <lineage>
        <taxon>Bacteria</taxon>
        <taxon>Bacillati</taxon>
        <taxon>Actinomycetota</taxon>
        <taxon>Actinomycetes</taxon>
        <taxon>Micrococcales</taxon>
        <taxon>Microbacteriaceae</taxon>
        <taxon>Humibacter</taxon>
    </lineage>
</organism>
<feature type="transmembrane region" description="Helical" evidence="1">
    <location>
        <begin position="120"/>
        <end position="144"/>
    </location>
</feature>
<name>A0A5B8M5J4_9MICO</name>
<feature type="transmembrane region" description="Helical" evidence="1">
    <location>
        <begin position="151"/>
        <end position="172"/>
    </location>
</feature>
<sequence length="213" mass="22395">MTDQAHGDTPIRRPDGPPAGVLALIVLVFTIASVVAYAAGSAFWTGFFAFAASIPLGIYAATIYARQLRLGIRVPGPGISFFGGISASVMLGVSGLLGWAQSRVDGLSPAVSRLVREVAFVLGGVGFVCGLGLLIAGIAVPAVILRLVPRWLAWAGLVLGALGEIAFLALLWDGLDVLLPIVRFLGLAWLAAMGFLLPRNRHDVERRTPRASR</sequence>
<dbReference type="RefSeq" id="WP_146321921.1">
    <property type="nucleotide sequence ID" value="NZ_CP042305.1"/>
</dbReference>
<keyword evidence="1" id="KW-0812">Transmembrane</keyword>
<keyword evidence="3" id="KW-1185">Reference proteome</keyword>